<gene>
    <name evidence="1" type="ORF">NOI20_00250</name>
</gene>
<sequence length="220" mass="22925">MADLESLDDLDTQVEALEQTLGGASQMAVQFDAELQRIRGTLAQTGYDVATLDRGLSRGLRRAFDGVVLDGMKLSDALDTLAQSMITSAYNAAVKPVTDHFGGLLAQGIGSLVGGLFPFKDGAGFAQGRVMPFADGGVVSQPTYFPMRGGAGLMGEAGPEAIMPLTRGSDGKLGVRAAGGSTPVNVVMNIQTADATSFQRSQGQIAAQMGRLLSRGQRNR</sequence>
<dbReference type="AlphaFoldDB" id="A0AAJ1U6C8"/>
<organism evidence="1 2">
    <name type="scientific">Rhodalgimonas zhirmunskyi</name>
    <dbReference type="NCBI Taxonomy" id="2964767"/>
    <lineage>
        <taxon>Bacteria</taxon>
        <taxon>Pseudomonadati</taxon>
        <taxon>Pseudomonadota</taxon>
        <taxon>Alphaproteobacteria</taxon>
        <taxon>Rhodobacterales</taxon>
        <taxon>Roseobacteraceae</taxon>
        <taxon>Rhodalgimonas</taxon>
    </lineage>
</organism>
<reference evidence="1" key="1">
    <citation type="submission" date="2022-07" db="EMBL/GenBank/DDBJ databases">
        <authorList>
            <person name="Otstavnykh N."/>
            <person name="Isaeva M."/>
            <person name="Bystritskaya E."/>
        </authorList>
    </citation>
    <scope>NUCLEOTIDE SEQUENCE</scope>
    <source>
        <strain evidence="1">10Alg 79</strain>
    </source>
</reference>
<comment type="caution">
    <text evidence="1">The sequence shown here is derived from an EMBL/GenBank/DDBJ whole genome shotgun (WGS) entry which is preliminary data.</text>
</comment>
<dbReference type="RefSeq" id="WP_317624160.1">
    <property type="nucleotide sequence ID" value="NZ_JANFFA010000001.1"/>
</dbReference>
<name>A0AAJ1U6C8_9RHOB</name>
<accession>A0AAJ1U6C8</accession>
<dbReference type="Proteomes" id="UP001227162">
    <property type="component" value="Unassembled WGS sequence"/>
</dbReference>
<protein>
    <submittedName>
        <fullName evidence="1">Phage tail tape measure protein</fullName>
    </submittedName>
</protein>
<evidence type="ECO:0000313" key="2">
    <source>
        <dbReference type="Proteomes" id="UP001227162"/>
    </source>
</evidence>
<keyword evidence="2" id="KW-1185">Reference proteome</keyword>
<dbReference type="EMBL" id="JANFFA010000001">
    <property type="protein sequence ID" value="MDQ2092535.1"/>
    <property type="molecule type" value="Genomic_DNA"/>
</dbReference>
<reference evidence="1" key="2">
    <citation type="submission" date="2023-04" db="EMBL/GenBank/DDBJ databases">
        <title>'Rhodoalgimonas zhirmunskyi' gen. nov., isolated from a red alga.</title>
        <authorList>
            <person name="Nedashkovskaya O.I."/>
            <person name="Otstavnykh N.Y."/>
            <person name="Bystritskaya E.P."/>
            <person name="Balabanova L.A."/>
            <person name="Isaeva M.P."/>
        </authorList>
    </citation>
    <scope>NUCLEOTIDE SEQUENCE</scope>
    <source>
        <strain evidence="1">10Alg 79</strain>
    </source>
</reference>
<evidence type="ECO:0000313" key="1">
    <source>
        <dbReference type="EMBL" id="MDQ2092535.1"/>
    </source>
</evidence>
<proteinExistence type="predicted"/>